<protein>
    <recommendedName>
        <fullName evidence="5">muconolactone Delta-isomerase</fullName>
        <ecNumber evidence="5">5.3.3.4</ecNumber>
    </recommendedName>
</protein>
<dbReference type="Proteomes" id="UP000451860">
    <property type="component" value="Unassembled WGS sequence"/>
</dbReference>
<dbReference type="Pfam" id="PF02426">
    <property type="entry name" value="MIase"/>
    <property type="match status" value="1"/>
</dbReference>
<evidence type="ECO:0000256" key="5">
    <source>
        <dbReference type="ARBA" id="ARBA00012070"/>
    </source>
</evidence>
<dbReference type="GO" id="GO:0016159">
    <property type="term" value="F:muconolactone delta-isomerase activity"/>
    <property type="evidence" value="ECO:0007669"/>
    <property type="project" value="UniProtKB-EC"/>
</dbReference>
<keyword evidence="6" id="KW-0058">Aromatic hydrocarbons catabolism</keyword>
<dbReference type="Gene3D" id="3.30.70.1060">
    <property type="entry name" value="Dimeric alpha+beta barrel"/>
    <property type="match status" value="1"/>
</dbReference>
<comment type="caution">
    <text evidence="9">The sequence shown here is derived from an EMBL/GenBank/DDBJ whole genome shotgun (WGS) entry which is preliminary data.</text>
</comment>
<dbReference type="PIRSF" id="PIRSF001486">
    <property type="entry name" value="CatC"/>
    <property type="match status" value="1"/>
</dbReference>
<comment type="similarity">
    <text evidence="3">Belongs to the muconolactone Delta-isomerase family.</text>
</comment>
<gene>
    <name evidence="9" type="ORF">GB883_01245</name>
</gene>
<dbReference type="RefSeq" id="WP_152202332.1">
    <property type="nucleotide sequence ID" value="NZ_VUKF01000013.1"/>
</dbReference>
<dbReference type="GO" id="GO:0042952">
    <property type="term" value="P:beta-ketoadipate pathway"/>
    <property type="evidence" value="ECO:0007669"/>
    <property type="project" value="UniProtKB-UniPathway"/>
</dbReference>
<keyword evidence="7 9" id="KW-0413">Isomerase</keyword>
<evidence type="ECO:0000256" key="3">
    <source>
        <dbReference type="ARBA" id="ARBA00010882"/>
    </source>
</evidence>
<dbReference type="UniPathway" id="UPA00157">
    <property type="reaction ID" value="UER00260"/>
</dbReference>
<comment type="catalytic activity">
    <reaction evidence="1">
        <text>(S)-muconolactone = (4,5-dihydro-5-oxofuran-2-yl)-acetate</text>
        <dbReference type="Rhea" id="RHEA:12348"/>
        <dbReference type="ChEBI" id="CHEBI:58425"/>
        <dbReference type="ChEBI" id="CHEBI:58736"/>
        <dbReference type="EC" id="5.3.3.4"/>
    </reaction>
</comment>
<dbReference type="EC" id="5.3.3.4" evidence="5"/>
<dbReference type="InterPro" id="IPR026029">
    <property type="entry name" value="MLI_dom"/>
</dbReference>
<organism evidence="9 10">
    <name type="scientific">Georgenia thermotolerans</name>
    <dbReference type="NCBI Taxonomy" id="527326"/>
    <lineage>
        <taxon>Bacteria</taxon>
        <taxon>Bacillati</taxon>
        <taxon>Actinomycetota</taxon>
        <taxon>Actinomycetes</taxon>
        <taxon>Micrococcales</taxon>
        <taxon>Bogoriellaceae</taxon>
        <taxon>Georgenia</taxon>
    </lineage>
</organism>
<sequence length="102" mass="11422">MLYLVESRVAPPAEITPEDWQRLAQAESDYGIQARRDGHLLHIWRIAGRYAAMSIWEAADHDELHALLCGLPLFPYADLTVTALATHPSTLRWGAIQSGQQT</sequence>
<evidence type="ECO:0000256" key="4">
    <source>
        <dbReference type="ARBA" id="ARBA00011365"/>
    </source>
</evidence>
<evidence type="ECO:0000256" key="6">
    <source>
        <dbReference type="ARBA" id="ARBA00022797"/>
    </source>
</evidence>
<evidence type="ECO:0000313" key="9">
    <source>
        <dbReference type="EMBL" id="KAE8765884.1"/>
    </source>
</evidence>
<evidence type="ECO:0000259" key="8">
    <source>
        <dbReference type="Pfam" id="PF02426"/>
    </source>
</evidence>
<feature type="domain" description="Muconolactone isomerase" evidence="8">
    <location>
        <begin position="1"/>
        <end position="89"/>
    </location>
</feature>
<evidence type="ECO:0000256" key="1">
    <source>
        <dbReference type="ARBA" id="ARBA00001739"/>
    </source>
</evidence>
<dbReference type="InterPro" id="IPR003464">
    <property type="entry name" value="Muconolactone_d_Isoase"/>
</dbReference>
<evidence type="ECO:0000256" key="7">
    <source>
        <dbReference type="ARBA" id="ARBA00023235"/>
    </source>
</evidence>
<dbReference type="SUPFAM" id="SSF54909">
    <property type="entry name" value="Dimeric alpha+beta barrel"/>
    <property type="match status" value="1"/>
</dbReference>
<dbReference type="OrthoDB" id="2889526at2"/>
<comment type="subunit">
    <text evidence="4">Homodecamer.</text>
</comment>
<accession>A0A7J5UUC0</accession>
<keyword evidence="10" id="KW-1185">Reference proteome</keyword>
<dbReference type="AlphaFoldDB" id="A0A7J5UUC0"/>
<comment type="pathway">
    <text evidence="2">Aromatic compound metabolism; beta-ketoadipate pathway; 5-oxo-4,5-dihydro-2-furylacetate from catechol: step 3/3.</text>
</comment>
<evidence type="ECO:0000313" key="10">
    <source>
        <dbReference type="Proteomes" id="UP000451860"/>
    </source>
</evidence>
<dbReference type="InterPro" id="IPR011008">
    <property type="entry name" value="Dimeric_a/b-barrel"/>
</dbReference>
<name>A0A7J5UUC0_9MICO</name>
<reference evidence="9 10" key="1">
    <citation type="submission" date="2019-10" db="EMBL/GenBank/DDBJ databases">
        <title>Georgenia wutianyii sp. nov. and Georgenia yuyongxinii sp. nov. isolated from plateau pika (Ochotona curzoniae) in the Qinghai-Tibet plateau of China.</title>
        <authorList>
            <person name="Tian Z."/>
        </authorList>
    </citation>
    <scope>NUCLEOTIDE SEQUENCE [LARGE SCALE GENOMIC DNA]</scope>
    <source>
        <strain evidence="9 10">DSM 21501</strain>
    </source>
</reference>
<evidence type="ECO:0000256" key="2">
    <source>
        <dbReference type="ARBA" id="ARBA00005193"/>
    </source>
</evidence>
<proteinExistence type="inferred from homology"/>
<dbReference type="EMBL" id="WHJE01000003">
    <property type="protein sequence ID" value="KAE8765884.1"/>
    <property type="molecule type" value="Genomic_DNA"/>
</dbReference>